<keyword evidence="2" id="KW-1185">Reference proteome</keyword>
<sequence>MAGLCSLDIRLDHTGSQPWASVNERAVLVDLGASELCKRIQVRLYLPELEEELADPAKHIVHVSTSATSPTGPLTSNVLCHDNNTATVAGGDSVAFTIHRRQRFSYFAGREDIEAYDKDPWDPGMEIFLEHNMALLGGVSFESPAGAVS</sequence>
<dbReference type="EMBL" id="JARVKF010000257">
    <property type="protein sequence ID" value="KAK9420185.1"/>
    <property type="molecule type" value="Genomic_DNA"/>
</dbReference>
<dbReference type="Proteomes" id="UP001408356">
    <property type="component" value="Unassembled WGS sequence"/>
</dbReference>
<name>A0ABR2UZQ8_9PEZI</name>
<gene>
    <name evidence="1" type="ORF">SUNI508_06713</name>
</gene>
<reference evidence="1 2" key="1">
    <citation type="journal article" date="2024" name="J. Plant Pathol.">
        <title>Sequence and assembly of the genome of Seiridium unicorne, isolate CBS 538.82, causal agent of cypress canker disease.</title>
        <authorList>
            <person name="Scali E."/>
            <person name="Rocca G.D."/>
            <person name="Danti R."/>
            <person name="Garbelotto M."/>
            <person name="Barberini S."/>
            <person name="Baroncelli R."/>
            <person name="Emiliani G."/>
        </authorList>
    </citation>
    <scope>NUCLEOTIDE SEQUENCE [LARGE SCALE GENOMIC DNA]</scope>
    <source>
        <strain evidence="1 2">BM-138-508</strain>
    </source>
</reference>
<organism evidence="1 2">
    <name type="scientific">Seiridium unicorne</name>
    <dbReference type="NCBI Taxonomy" id="138068"/>
    <lineage>
        <taxon>Eukaryota</taxon>
        <taxon>Fungi</taxon>
        <taxon>Dikarya</taxon>
        <taxon>Ascomycota</taxon>
        <taxon>Pezizomycotina</taxon>
        <taxon>Sordariomycetes</taxon>
        <taxon>Xylariomycetidae</taxon>
        <taxon>Amphisphaeriales</taxon>
        <taxon>Sporocadaceae</taxon>
        <taxon>Seiridium</taxon>
    </lineage>
</organism>
<accession>A0ABR2UZQ8</accession>
<evidence type="ECO:0000313" key="1">
    <source>
        <dbReference type="EMBL" id="KAK9420185.1"/>
    </source>
</evidence>
<proteinExistence type="predicted"/>
<evidence type="ECO:0000313" key="2">
    <source>
        <dbReference type="Proteomes" id="UP001408356"/>
    </source>
</evidence>
<comment type="caution">
    <text evidence="1">The sequence shown here is derived from an EMBL/GenBank/DDBJ whole genome shotgun (WGS) entry which is preliminary data.</text>
</comment>
<protein>
    <submittedName>
        <fullName evidence="1">Uncharacterized protein</fullName>
    </submittedName>
</protein>